<gene>
    <name evidence="2" type="ORF">TWF506_006221</name>
</gene>
<proteinExistence type="predicted"/>
<keyword evidence="3" id="KW-1185">Reference proteome</keyword>
<evidence type="ECO:0000313" key="2">
    <source>
        <dbReference type="EMBL" id="KAK6516312.1"/>
    </source>
</evidence>
<name>A0AAN8NT29_9PEZI</name>
<dbReference type="EMBL" id="JAVHJM010000003">
    <property type="protein sequence ID" value="KAK6516312.1"/>
    <property type="molecule type" value="Genomic_DNA"/>
</dbReference>
<comment type="caution">
    <text evidence="2">The sequence shown here is derived from an EMBL/GenBank/DDBJ whole genome shotgun (WGS) entry which is preliminary data.</text>
</comment>
<evidence type="ECO:0000256" key="1">
    <source>
        <dbReference type="SAM" id="MobiDB-lite"/>
    </source>
</evidence>
<sequence length="108" mass="12291">MGRLVDEEDEGDEVKEVKRVPTKQLCNGNIFEEEYLQEKKDLWELEPCKIFGNNSPGFNYSRHTDEEGNPGAALWAEESPLSAGIEAPLDGTQRPPRRERLDQGYIVL</sequence>
<accession>A0AAN8NT29</accession>
<protein>
    <submittedName>
        <fullName evidence="2">Uncharacterized protein</fullName>
    </submittedName>
</protein>
<dbReference type="Proteomes" id="UP001307849">
    <property type="component" value="Unassembled WGS sequence"/>
</dbReference>
<dbReference type="AlphaFoldDB" id="A0AAN8NT29"/>
<evidence type="ECO:0000313" key="3">
    <source>
        <dbReference type="Proteomes" id="UP001307849"/>
    </source>
</evidence>
<feature type="region of interest" description="Disordered" evidence="1">
    <location>
        <begin position="86"/>
        <end position="108"/>
    </location>
</feature>
<reference evidence="2 3" key="1">
    <citation type="submission" date="2019-10" db="EMBL/GenBank/DDBJ databases">
        <authorList>
            <person name="Palmer J.M."/>
        </authorList>
    </citation>
    <scope>NUCLEOTIDE SEQUENCE [LARGE SCALE GENOMIC DNA]</scope>
    <source>
        <strain evidence="2 3">TWF506</strain>
    </source>
</reference>
<organism evidence="2 3">
    <name type="scientific">Arthrobotrys conoides</name>
    <dbReference type="NCBI Taxonomy" id="74498"/>
    <lineage>
        <taxon>Eukaryota</taxon>
        <taxon>Fungi</taxon>
        <taxon>Dikarya</taxon>
        <taxon>Ascomycota</taxon>
        <taxon>Pezizomycotina</taxon>
        <taxon>Orbiliomycetes</taxon>
        <taxon>Orbiliales</taxon>
        <taxon>Orbiliaceae</taxon>
        <taxon>Arthrobotrys</taxon>
    </lineage>
</organism>